<dbReference type="Pfam" id="PF02743">
    <property type="entry name" value="dCache_1"/>
    <property type="match status" value="1"/>
</dbReference>
<keyword evidence="2" id="KW-1003">Cell membrane</keyword>
<dbReference type="EMBL" id="JBHUMM010000002">
    <property type="protein sequence ID" value="MFD2670386.1"/>
    <property type="molecule type" value="Genomic_DNA"/>
</dbReference>
<protein>
    <submittedName>
        <fullName evidence="14">Methyl-accepting chemotaxis protein</fullName>
    </submittedName>
</protein>
<evidence type="ECO:0000313" key="15">
    <source>
        <dbReference type="Proteomes" id="UP001597497"/>
    </source>
</evidence>
<feature type="transmembrane region" description="Helical" evidence="11">
    <location>
        <begin position="344"/>
        <end position="365"/>
    </location>
</feature>
<evidence type="ECO:0000256" key="6">
    <source>
        <dbReference type="ARBA" id="ARBA00023136"/>
    </source>
</evidence>
<evidence type="ECO:0000256" key="9">
    <source>
        <dbReference type="PROSITE-ProRule" id="PRU00284"/>
    </source>
</evidence>
<feature type="compositionally biased region" description="Low complexity" evidence="10">
    <location>
        <begin position="671"/>
        <end position="686"/>
    </location>
</feature>
<keyword evidence="15" id="KW-1185">Reference proteome</keyword>
<keyword evidence="6 11" id="KW-0472">Membrane</keyword>
<feature type="region of interest" description="Disordered" evidence="10">
    <location>
        <begin position="671"/>
        <end position="691"/>
    </location>
</feature>
<dbReference type="Proteomes" id="UP001597497">
    <property type="component" value="Unassembled WGS sequence"/>
</dbReference>
<evidence type="ECO:0000259" key="13">
    <source>
        <dbReference type="PROSITE" id="PS50885"/>
    </source>
</evidence>
<evidence type="ECO:0000256" key="5">
    <source>
        <dbReference type="ARBA" id="ARBA00022989"/>
    </source>
</evidence>
<dbReference type="SMART" id="SM00304">
    <property type="entry name" value="HAMP"/>
    <property type="match status" value="1"/>
</dbReference>
<gene>
    <name evidence="14" type="ORF">ACFSUC_02045</name>
</gene>
<evidence type="ECO:0000256" key="1">
    <source>
        <dbReference type="ARBA" id="ARBA00004651"/>
    </source>
</evidence>
<dbReference type="Gene3D" id="1.10.287.950">
    <property type="entry name" value="Methyl-accepting chemotaxis protein"/>
    <property type="match status" value="1"/>
</dbReference>
<dbReference type="CDD" id="cd12912">
    <property type="entry name" value="PDC2_MCP_like"/>
    <property type="match status" value="1"/>
</dbReference>
<evidence type="ECO:0000256" key="3">
    <source>
        <dbReference type="ARBA" id="ARBA00022500"/>
    </source>
</evidence>
<dbReference type="Pfam" id="PF00015">
    <property type="entry name" value="MCPsignal"/>
    <property type="match status" value="1"/>
</dbReference>
<evidence type="ECO:0000256" key="10">
    <source>
        <dbReference type="SAM" id="MobiDB-lite"/>
    </source>
</evidence>
<evidence type="ECO:0000256" key="7">
    <source>
        <dbReference type="ARBA" id="ARBA00023224"/>
    </source>
</evidence>
<dbReference type="PROSITE" id="PS50111">
    <property type="entry name" value="CHEMOTAXIS_TRANSDUC_2"/>
    <property type="match status" value="1"/>
</dbReference>
<dbReference type="PANTHER" id="PTHR32089">
    <property type="entry name" value="METHYL-ACCEPTING CHEMOTAXIS PROTEIN MCPB"/>
    <property type="match status" value="1"/>
</dbReference>
<dbReference type="InterPro" id="IPR003660">
    <property type="entry name" value="HAMP_dom"/>
</dbReference>
<sequence>MALKPNKKTQAASNAKSEKVKKPKVQQTHSGGKGTLWSRINPVTSVGSKLFLFFFLSICLIVSIVGWQSYTTSKDIITKEVSKSSHQTIIQVREKLGMVYDSFEATTLQFILDDAYSERVSDLVDVLGDQGANQYEKLQVTKTLEETMLNIILADSRIDSLSFISTDGTLLVSTDTLNVKKGLAEEDWFQKATELDGRPYWAGTRKGGFISEQGIDTFALTRLVKNKMSGETYGVILMELKLSVIGDQLNNIQLGETGSKYVIDENHQIVFAANPDLIAQSTDLLKNVKKTDRLSDTETVTREDGEELLLVYDQSPSNNWTVASTIAISELTESTSEIANITTIMLLVSIVLALLVGFIMVKLVAAPLSNLRNLMNEGERGNLAVRTKVKTKDEIGQVGESFNRMMEEITKLVVATNQSASDVLDTAVHLSTVSKNTAISAKEITLATEQIAEGASTLAVEAERGNEITNHFSQQMNKVVDSNQELGVSAQQIQRAGEKGSHHMAELITKTNTTEEMTRAMVARVDRLKENTSSIQKVLDVLHNMTKQTNILSLNATIEASRAGAAGKGFMVVADEIRNLADQSRQNIDVVGQITLSILTEMEETASALAEAYPLYQEQLASVKDASDIFTNVQSEMQSFVESLDETTQSIEQLNRSQQTLSEAMSSVSAVSEESSATSEEVASLSGQQQSASEGLVELAEKLEGLSKSLQESLNRFKTE</sequence>
<comment type="caution">
    <text evidence="14">The sequence shown here is derived from an EMBL/GenBank/DDBJ whole genome shotgun (WGS) entry which is preliminary data.</text>
</comment>
<reference evidence="15" key="1">
    <citation type="journal article" date="2019" name="Int. J. Syst. Evol. Microbiol.">
        <title>The Global Catalogue of Microorganisms (GCM) 10K type strain sequencing project: providing services to taxonomists for standard genome sequencing and annotation.</title>
        <authorList>
            <consortium name="The Broad Institute Genomics Platform"/>
            <consortium name="The Broad Institute Genome Sequencing Center for Infectious Disease"/>
            <person name="Wu L."/>
            <person name="Ma J."/>
        </authorList>
    </citation>
    <scope>NUCLEOTIDE SEQUENCE [LARGE SCALE GENOMIC DNA]</scope>
    <source>
        <strain evidence="15">KCTC 33676</strain>
    </source>
</reference>
<dbReference type="Pfam" id="PF00672">
    <property type="entry name" value="HAMP"/>
    <property type="match status" value="1"/>
</dbReference>
<evidence type="ECO:0000259" key="12">
    <source>
        <dbReference type="PROSITE" id="PS50111"/>
    </source>
</evidence>
<feature type="domain" description="HAMP" evidence="13">
    <location>
        <begin position="362"/>
        <end position="414"/>
    </location>
</feature>
<keyword evidence="4 11" id="KW-0812">Transmembrane</keyword>
<evidence type="ECO:0000313" key="14">
    <source>
        <dbReference type="EMBL" id="MFD2670386.1"/>
    </source>
</evidence>
<evidence type="ECO:0000256" key="4">
    <source>
        <dbReference type="ARBA" id="ARBA00022692"/>
    </source>
</evidence>
<dbReference type="SUPFAM" id="SSF58104">
    <property type="entry name" value="Methyl-accepting chemotaxis protein (MCP) signaling domain"/>
    <property type="match status" value="1"/>
</dbReference>
<dbReference type="InterPro" id="IPR004089">
    <property type="entry name" value="MCPsignal_dom"/>
</dbReference>
<evidence type="ECO:0000256" key="2">
    <source>
        <dbReference type="ARBA" id="ARBA00022475"/>
    </source>
</evidence>
<dbReference type="PANTHER" id="PTHR32089:SF112">
    <property type="entry name" value="LYSOZYME-LIKE PROTEIN-RELATED"/>
    <property type="match status" value="1"/>
</dbReference>
<name>A0ABW5R6L7_9BACL</name>
<feature type="domain" description="Methyl-accepting transducer" evidence="12">
    <location>
        <begin position="433"/>
        <end position="683"/>
    </location>
</feature>
<dbReference type="PROSITE" id="PS50885">
    <property type="entry name" value="HAMP"/>
    <property type="match status" value="1"/>
</dbReference>
<proteinExistence type="inferred from homology"/>
<dbReference type="CDD" id="cd06225">
    <property type="entry name" value="HAMP"/>
    <property type="match status" value="1"/>
</dbReference>
<organism evidence="14 15">
    <name type="scientific">Marinicrinis sediminis</name>
    <dbReference type="NCBI Taxonomy" id="1652465"/>
    <lineage>
        <taxon>Bacteria</taxon>
        <taxon>Bacillati</taxon>
        <taxon>Bacillota</taxon>
        <taxon>Bacilli</taxon>
        <taxon>Bacillales</taxon>
        <taxon>Paenibacillaceae</taxon>
    </lineage>
</organism>
<evidence type="ECO:0000256" key="8">
    <source>
        <dbReference type="ARBA" id="ARBA00029447"/>
    </source>
</evidence>
<dbReference type="InterPro" id="IPR033479">
    <property type="entry name" value="dCache_1"/>
</dbReference>
<dbReference type="RefSeq" id="WP_379927767.1">
    <property type="nucleotide sequence ID" value="NZ_JBHUMM010000002.1"/>
</dbReference>
<comment type="similarity">
    <text evidence="8">Belongs to the methyl-accepting chemotaxis (MCP) protein family.</text>
</comment>
<evidence type="ECO:0000256" key="11">
    <source>
        <dbReference type="SAM" id="Phobius"/>
    </source>
</evidence>
<keyword evidence="7 9" id="KW-0807">Transducer</keyword>
<keyword evidence="5 11" id="KW-1133">Transmembrane helix</keyword>
<dbReference type="SMART" id="SM00283">
    <property type="entry name" value="MA"/>
    <property type="match status" value="1"/>
</dbReference>
<dbReference type="Gene3D" id="3.30.450.20">
    <property type="entry name" value="PAS domain"/>
    <property type="match status" value="1"/>
</dbReference>
<feature type="transmembrane region" description="Helical" evidence="11">
    <location>
        <begin position="50"/>
        <end position="70"/>
    </location>
</feature>
<comment type="subcellular location">
    <subcellularLocation>
        <location evidence="1">Cell membrane</location>
        <topology evidence="1">Multi-pass membrane protein</topology>
    </subcellularLocation>
</comment>
<dbReference type="Gene3D" id="6.10.340.10">
    <property type="match status" value="1"/>
</dbReference>
<keyword evidence="3" id="KW-0145">Chemotaxis</keyword>
<accession>A0ABW5R6L7</accession>
<feature type="region of interest" description="Disordered" evidence="10">
    <location>
        <begin position="1"/>
        <end position="33"/>
    </location>
</feature>